<dbReference type="GeneID" id="68295091"/>
<feature type="compositionally biased region" description="Pro residues" evidence="1">
    <location>
        <begin position="48"/>
        <end position="60"/>
    </location>
</feature>
<feature type="domain" description="Thioredoxin" evidence="2">
    <location>
        <begin position="380"/>
        <end position="510"/>
    </location>
</feature>
<dbReference type="RefSeq" id="XP_044660876.1">
    <property type="nucleotide sequence ID" value="XM_044804941.1"/>
</dbReference>
<dbReference type="InterPro" id="IPR002931">
    <property type="entry name" value="Transglutaminase-like"/>
</dbReference>
<dbReference type="PANTHER" id="PTHR46333">
    <property type="entry name" value="CYTOKINESIS PROTEIN 3"/>
    <property type="match status" value="1"/>
</dbReference>
<protein>
    <recommendedName>
        <fullName evidence="2">Thioredoxin domain-containing protein</fullName>
    </recommendedName>
</protein>
<accession>A0A9P3CKZ2</accession>
<evidence type="ECO:0000259" key="2">
    <source>
        <dbReference type="PROSITE" id="PS51352"/>
    </source>
</evidence>
<evidence type="ECO:0000313" key="3">
    <source>
        <dbReference type="EMBL" id="GIZ46389.1"/>
    </source>
</evidence>
<feature type="compositionally biased region" description="Polar residues" evidence="1">
    <location>
        <begin position="158"/>
        <end position="182"/>
    </location>
</feature>
<dbReference type="PROSITE" id="PS51352">
    <property type="entry name" value="THIOREDOXIN_2"/>
    <property type="match status" value="1"/>
</dbReference>
<dbReference type="Gene3D" id="3.10.620.30">
    <property type="match status" value="1"/>
</dbReference>
<dbReference type="Proteomes" id="UP000825890">
    <property type="component" value="Unassembled WGS sequence"/>
</dbReference>
<sequence>MAEEPQPTSIAQRIAALKLQNAGGGIPIQNSQGFQKPTTNGSSQAVPRPRPPPPPRPSVPARPDRSQAASVPPGIDSGPSPNRAVGNEPDGAQPNVLAMNGTSARPRPPLPGRTSTQSSQAPALPSRTPSGPSPALPPRRPSEAPSQKEFALTKRASNESISSIATGRSSASAISNATSYTSVGGERYKIRAPDYDPSSLPALPPKRTKEEKEAAEKKYNGARPLRHSKSTPRIAQVQEGTTPPPMPTRQPVIPPPVPTQTDTVQNQVEPYIPKRPQPPPPPSRQSQPPLPTRASTQTTVVPVSAASSVRADLAPPPRPRVSALSMGFGNKETSTPAPVPAAGHQLPSNGNPGAPPPIPASSKPDLAALKASKPRFNATATPTASAPAAGALAITSYSHFSEVLATHRIVMADFWAPWCGPCRNFAPDYERMAKEYCRPNQIAFVKINTDENKDIAQAYKIECWPTLIAFEHGAEIDKSLGANEYWLNQLIEERAKRAGINLSAPVPAVAPAAPSTAPANSCLHCRDFSGPDGHAARFPRQSIPSQDVGWLAHQLTSPFPSLTDKARAIFAWLHHNIAYDTVAFFANNVKGSTPQSTLQSGLAVCEGYAGLFAALAMKVGMECFVLSGASKGFGYTPLQPGQPVPPFASTHAWNVVKIDNGEWKLIDSCWGSGSVTASQTYEKAFKPDWFTMSNDLFGLSHYPQDRNQQYRTDGRSLSWEEYSMANKDGTGAMVFGNATEEGLAKTSFRPVDGKINLAQQGPTTRFSFQKICRHWDPIKNGSGPSYLFVLLIDAQEKKGENNLPPFKTNGEVWWCDVPTHHLGQSGQKVMLIALTKFDGRDGRGLSMEDYMRRKGRAGWASAGIASWEIA</sequence>
<dbReference type="EMBL" id="BOLY01000006">
    <property type="protein sequence ID" value="GIZ46389.1"/>
    <property type="molecule type" value="Genomic_DNA"/>
</dbReference>
<comment type="caution">
    <text evidence="3">The sequence shown here is derived from an EMBL/GenBank/DDBJ whole genome shotgun (WGS) entry which is preliminary data.</text>
</comment>
<keyword evidence="4" id="KW-1185">Reference proteome</keyword>
<feature type="compositionally biased region" description="Low complexity" evidence="1">
    <location>
        <begin position="294"/>
        <end position="311"/>
    </location>
</feature>
<dbReference type="Pfam" id="PF00085">
    <property type="entry name" value="Thioredoxin"/>
    <property type="match status" value="1"/>
</dbReference>
<dbReference type="OrthoDB" id="6129702at2759"/>
<dbReference type="SUPFAM" id="SSF52833">
    <property type="entry name" value="Thioredoxin-like"/>
    <property type="match status" value="1"/>
</dbReference>
<dbReference type="PANTHER" id="PTHR46333:SF5">
    <property type="entry name" value="TRANSGLUTAMINASE-LIKE DOMAIN-CONTAINING PROTEIN"/>
    <property type="match status" value="1"/>
</dbReference>
<organism evidence="3 4">
    <name type="scientific">Cercospora kikuchii</name>
    <dbReference type="NCBI Taxonomy" id="84275"/>
    <lineage>
        <taxon>Eukaryota</taxon>
        <taxon>Fungi</taxon>
        <taxon>Dikarya</taxon>
        <taxon>Ascomycota</taxon>
        <taxon>Pezizomycotina</taxon>
        <taxon>Dothideomycetes</taxon>
        <taxon>Dothideomycetidae</taxon>
        <taxon>Mycosphaerellales</taxon>
        <taxon>Mycosphaerellaceae</taxon>
        <taxon>Cercospora</taxon>
    </lineage>
</organism>
<dbReference type="AlphaFoldDB" id="A0A9P3CKZ2"/>
<dbReference type="InterPro" id="IPR013766">
    <property type="entry name" value="Thioredoxin_domain"/>
</dbReference>
<dbReference type="InterPro" id="IPR038765">
    <property type="entry name" value="Papain-like_cys_pep_sf"/>
</dbReference>
<dbReference type="InterPro" id="IPR052557">
    <property type="entry name" value="CAP/Cytokinesis_protein"/>
</dbReference>
<reference evidence="3 4" key="1">
    <citation type="submission" date="2021-01" db="EMBL/GenBank/DDBJ databases">
        <title>Cercospora kikuchii MAFF 305040 whole genome shotgun sequence.</title>
        <authorList>
            <person name="Kashiwa T."/>
            <person name="Suzuki T."/>
        </authorList>
    </citation>
    <scope>NUCLEOTIDE SEQUENCE [LARGE SCALE GENOMIC DNA]</scope>
    <source>
        <strain evidence="3 4">MAFF 305040</strain>
    </source>
</reference>
<dbReference type="GO" id="GO:0005737">
    <property type="term" value="C:cytoplasm"/>
    <property type="evidence" value="ECO:0007669"/>
    <property type="project" value="TreeGrafter"/>
</dbReference>
<gene>
    <name evidence="3" type="ORF">CKM354_000951600</name>
</gene>
<feature type="compositionally biased region" description="Low complexity" evidence="1">
    <location>
        <begin position="259"/>
        <end position="268"/>
    </location>
</feature>
<feature type="compositionally biased region" description="Pro residues" evidence="1">
    <location>
        <begin position="273"/>
        <end position="291"/>
    </location>
</feature>
<dbReference type="Pfam" id="PF01841">
    <property type="entry name" value="Transglut_core"/>
    <property type="match status" value="1"/>
</dbReference>
<feature type="compositionally biased region" description="Pro residues" evidence="1">
    <location>
        <begin position="242"/>
        <end position="258"/>
    </location>
</feature>
<feature type="compositionally biased region" description="Polar residues" evidence="1">
    <location>
        <begin position="28"/>
        <end position="44"/>
    </location>
</feature>
<dbReference type="InterPro" id="IPR036249">
    <property type="entry name" value="Thioredoxin-like_sf"/>
</dbReference>
<evidence type="ECO:0000313" key="4">
    <source>
        <dbReference type="Proteomes" id="UP000825890"/>
    </source>
</evidence>
<proteinExistence type="predicted"/>
<dbReference type="InterPro" id="IPR017937">
    <property type="entry name" value="Thioredoxin_CS"/>
</dbReference>
<dbReference type="CDD" id="cd02947">
    <property type="entry name" value="TRX_family"/>
    <property type="match status" value="1"/>
</dbReference>
<feature type="compositionally biased region" description="Basic and acidic residues" evidence="1">
    <location>
        <begin position="207"/>
        <end position="219"/>
    </location>
</feature>
<dbReference type="PROSITE" id="PS00194">
    <property type="entry name" value="THIOREDOXIN_1"/>
    <property type="match status" value="1"/>
</dbReference>
<evidence type="ECO:0000256" key="1">
    <source>
        <dbReference type="SAM" id="MobiDB-lite"/>
    </source>
</evidence>
<dbReference type="SUPFAM" id="SSF54001">
    <property type="entry name" value="Cysteine proteinases"/>
    <property type="match status" value="1"/>
</dbReference>
<feature type="region of interest" description="Disordered" evidence="1">
    <location>
        <begin position="23"/>
        <end position="364"/>
    </location>
</feature>
<name>A0A9P3CKZ2_9PEZI</name>
<dbReference type="Gene3D" id="3.40.30.10">
    <property type="entry name" value="Glutaredoxin"/>
    <property type="match status" value="1"/>
</dbReference>